<evidence type="ECO:0000313" key="3">
    <source>
        <dbReference type="EMBL" id="GIM76672.1"/>
    </source>
</evidence>
<evidence type="ECO:0000313" key="4">
    <source>
        <dbReference type="Proteomes" id="UP000680865"/>
    </source>
</evidence>
<comment type="caution">
    <text evidence="3">The sequence shown here is derived from an EMBL/GenBank/DDBJ whole genome shotgun (WGS) entry which is preliminary data.</text>
</comment>
<dbReference type="Proteomes" id="UP000680865">
    <property type="component" value="Unassembled WGS sequence"/>
</dbReference>
<keyword evidence="2" id="KW-1133">Transmembrane helix</keyword>
<accession>A0A919SQH2</accession>
<gene>
    <name evidence="3" type="ORF">Aco04nite_51520</name>
</gene>
<evidence type="ECO:0000256" key="1">
    <source>
        <dbReference type="SAM" id="MobiDB-lite"/>
    </source>
</evidence>
<keyword evidence="2" id="KW-0812">Transmembrane</keyword>
<protein>
    <submittedName>
        <fullName evidence="3">Uncharacterized protein</fullName>
    </submittedName>
</protein>
<reference evidence="3" key="1">
    <citation type="submission" date="2021-03" db="EMBL/GenBank/DDBJ databases">
        <title>Whole genome shotgun sequence of Actinoplanes consettensis NBRC 14913.</title>
        <authorList>
            <person name="Komaki H."/>
            <person name="Tamura T."/>
        </authorList>
    </citation>
    <scope>NUCLEOTIDE SEQUENCE</scope>
    <source>
        <strain evidence="3">NBRC 14913</strain>
    </source>
</reference>
<keyword evidence="2" id="KW-0472">Membrane</keyword>
<dbReference type="AlphaFoldDB" id="A0A919SQH2"/>
<evidence type="ECO:0000256" key="2">
    <source>
        <dbReference type="SAM" id="Phobius"/>
    </source>
</evidence>
<feature type="transmembrane region" description="Helical" evidence="2">
    <location>
        <begin position="38"/>
        <end position="58"/>
    </location>
</feature>
<keyword evidence="4" id="KW-1185">Reference proteome</keyword>
<feature type="region of interest" description="Disordered" evidence="1">
    <location>
        <begin position="1"/>
        <end position="24"/>
    </location>
</feature>
<proteinExistence type="predicted"/>
<name>A0A919SQH2_9ACTN</name>
<sequence>MDLRSGLDQVAGPAQEPTDGQVDADIARGRSALRRRRTMQAAAGSAFAAVAVIAAVSFTATHSGSTAPAYTAEGAPTVTASSVPAPALGKLDLVAYKGKQPAGFTVDKVPDGWFIQNSDEGSLVIAPEDLSTPVDNPYNGPKGQPRVEPSVAPLEDPHSFVGKIVVMLQSKDQGAPEGGKKVKVGDAGGVLVGDPAGSDATTLWIEQPNDIYAQVQFWQKIGLTGDQMVEFGAGVHVHKGAVQGVG</sequence>
<organism evidence="3 4">
    <name type="scientific">Winogradskya consettensis</name>
    <dbReference type="NCBI Taxonomy" id="113560"/>
    <lineage>
        <taxon>Bacteria</taxon>
        <taxon>Bacillati</taxon>
        <taxon>Actinomycetota</taxon>
        <taxon>Actinomycetes</taxon>
        <taxon>Micromonosporales</taxon>
        <taxon>Micromonosporaceae</taxon>
        <taxon>Winogradskya</taxon>
    </lineage>
</organism>
<dbReference type="EMBL" id="BOQP01000028">
    <property type="protein sequence ID" value="GIM76672.1"/>
    <property type="molecule type" value="Genomic_DNA"/>
</dbReference>